<evidence type="ECO:0000313" key="1">
    <source>
        <dbReference type="EMBL" id="CAL2106940.1"/>
    </source>
</evidence>
<evidence type="ECO:0000313" key="2">
    <source>
        <dbReference type="Proteomes" id="UP001497602"/>
    </source>
</evidence>
<name>A0ABM9PMK5_9FLAO</name>
<gene>
    <name evidence="1" type="ORF">T190115A13A_20220</name>
</gene>
<evidence type="ECO:0008006" key="3">
    <source>
        <dbReference type="Google" id="ProtNLM"/>
    </source>
</evidence>
<dbReference type="Gene3D" id="3.40.50.1820">
    <property type="entry name" value="alpha/beta hydrolase"/>
    <property type="match status" value="1"/>
</dbReference>
<proteinExistence type="predicted"/>
<dbReference type="InterPro" id="IPR029058">
    <property type="entry name" value="AB_hydrolase_fold"/>
</dbReference>
<reference evidence="1 2" key="1">
    <citation type="submission" date="2024-05" db="EMBL/GenBank/DDBJ databases">
        <authorList>
            <person name="Duchaud E."/>
        </authorList>
    </citation>
    <scope>NUCLEOTIDE SEQUENCE [LARGE SCALE GENOMIC DNA]</scope>
    <source>
        <strain evidence="1">Ena-SAMPLE-TAB-13-05-2024-13:56:06:370-140305</strain>
    </source>
</reference>
<sequence>MKILIKNSGLLLLFFITFISCDKKEDEIIIEPNFNEISNIATFYGNKNAEIIIVNTQGGPTTELANEDIKDIAKTSSLAQKALFVNVHQAQTKTPSNFKKEITFEKAKEYDKESVKMLKKVIDYFKKQSNKKVYVLGISFGAFMTQELIATYGISTADKYLIAVGRLNIDKGTWVPFSQGKNTKYVFKNDGTYSIEVFNARNEEGRSMAKLAAGLGYNRYTEKLASIKDLSKVTYVYGGRDEAVGPLSKIELDFLKQKKATIVLDVKGNHFTASDKAIAMMKQYFDIN</sequence>
<keyword evidence="2" id="KW-1185">Reference proteome</keyword>
<dbReference type="RefSeq" id="WP_348738635.1">
    <property type="nucleotide sequence ID" value="NZ_CAXJRC010000022.1"/>
</dbReference>
<dbReference type="SUPFAM" id="SSF53474">
    <property type="entry name" value="alpha/beta-Hydrolases"/>
    <property type="match status" value="1"/>
</dbReference>
<dbReference type="EMBL" id="CAXJRC010000022">
    <property type="protein sequence ID" value="CAL2106940.1"/>
    <property type="molecule type" value="Genomic_DNA"/>
</dbReference>
<dbReference type="PROSITE" id="PS51257">
    <property type="entry name" value="PROKAR_LIPOPROTEIN"/>
    <property type="match status" value="1"/>
</dbReference>
<accession>A0ABM9PMK5</accession>
<dbReference type="Proteomes" id="UP001497602">
    <property type="component" value="Unassembled WGS sequence"/>
</dbReference>
<organism evidence="1 2">
    <name type="scientific">Tenacibaculum vairaonense</name>
    <dbReference type="NCBI Taxonomy" id="3137860"/>
    <lineage>
        <taxon>Bacteria</taxon>
        <taxon>Pseudomonadati</taxon>
        <taxon>Bacteroidota</taxon>
        <taxon>Flavobacteriia</taxon>
        <taxon>Flavobacteriales</taxon>
        <taxon>Flavobacteriaceae</taxon>
        <taxon>Tenacibaculum</taxon>
    </lineage>
</organism>
<protein>
    <recommendedName>
        <fullName evidence="3">Alpha/beta hydrolase</fullName>
    </recommendedName>
</protein>
<comment type="caution">
    <text evidence="1">The sequence shown here is derived from an EMBL/GenBank/DDBJ whole genome shotgun (WGS) entry which is preliminary data.</text>
</comment>